<evidence type="ECO:0000259" key="8">
    <source>
        <dbReference type="SMART" id="SM01038"/>
    </source>
</evidence>
<feature type="signal peptide" evidence="7">
    <location>
        <begin position="1"/>
        <end position="27"/>
    </location>
</feature>
<dbReference type="Pfam" id="PF02837">
    <property type="entry name" value="Glyco_hydro_2_N"/>
    <property type="match status" value="1"/>
</dbReference>
<dbReference type="Gene3D" id="3.20.20.80">
    <property type="entry name" value="Glycosidases"/>
    <property type="match status" value="1"/>
</dbReference>
<dbReference type="SUPFAM" id="SSF49303">
    <property type="entry name" value="beta-Galactosidase/glucuronidase domain"/>
    <property type="match status" value="2"/>
</dbReference>
<dbReference type="InterPro" id="IPR050347">
    <property type="entry name" value="Bact_Beta-galactosidase"/>
</dbReference>
<dbReference type="InterPro" id="IPR006102">
    <property type="entry name" value="Ig-like_GH2"/>
</dbReference>
<dbReference type="InterPro" id="IPR006104">
    <property type="entry name" value="Glyco_hydro_2_N"/>
</dbReference>
<keyword evidence="10" id="KW-1185">Reference proteome</keyword>
<name>A0ABX7QP65_9GAMM</name>
<dbReference type="SUPFAM" id="SSF51445">
    <property type="entry name" value="(Trans)glycosidases"/>
    <property type="match status" value="1"/>
</dbReference>
<dbReference type="Pfam" id="PF00703">
    <property type="entry name" value="Glyco_hydro_2"/>
    <property type="match status" value="1"/>
</dbReference>
<dbReference type="Gene3D" id="2.60.120.260">
    <property type="entry name" value="Galactose-binding domain-like"/>
    <property type="match status" value="1"/>
</dbReference>
<dbReference type="Gene3D" id="2.70.98.10">
    <property type="match status" value="1"/>
</dbReference>
<dbReference type="InterPro" id="IPR006103">
    <property type="entry name" value="Glyco_hydro_2_cat"/>
</dbReference>
<evidence type="ECO:0000256" key="1">
    <source>
        <dbReference type="ARBA" id="ARBA00001412"/>
    </source>
</evidence>
<dbReference type="Proteomes" id="UP000662770">
    <property type="component" value="Chromosome"/>
</dbReference>
<dbReference type="Pfam" id="PF02929">
    <property type="entry name" value="Bgal_small_N"/>
    <property type="match status" value="1"/>
</dbReference>
<organism evidence="9 10">
    <name type="scientific">Shewanella avicenniae</name>
    <dbReference type="NCBI Taxonomy" id="2814294"/>
    <lineage>
        <taxon>Bacteria</taxon>
        <taxon>Pseudomonadati</taxon>
        <taxon>Pseudomonadota</taxon>
        <taxon>Gammaproteobacteria</taxon>
        <taxon>Alteromonadales</taxon>
        <taxon>Shewanellaceae</taxon>
        <taxon>Shewanella</taxon>
    </lineage>
</organism>
<dbReference type="InterPro" id="IPR014718">
    <property type="entry name" value="GH-type_carb-bd"/>
</dbReference>
<dbReference type="InterPro" id="IPR006101">
    <property type="entry name" value="Glyco_hydro_2"/>
</dbReference>
<evidence type="ECO:0000256" key="4">
    <source>
        <dbReference type="ARBA" id="ARBA00022801"/>
    </source>
</evidence>
<reference evidence="9 10" key="1">
    <citation type="submission" date="2021-03" db="EMBL/GenBank/DDBJ databases">
        <title>Novel species identification of genus Shewanella.</title>
        <authorList>
            <person name="Liu G."/>
            <person name="Zhang Q."/>
        </authorList>
    </citation>
    <scope>NUCLEOTIDE SEQUENCE [LARGE SCALE GENOMIC DNA]</scope>
    <source>
        <strain evidence="9 10">FJAT-51800</strain>
    </source>
</reference>
<keyword evidence="5" id="KW-0326">Glycosidase</keyword>
<evidence type="ECO:0000256" key="3">
    <source>
        <dbReference type="ARBA" id="ARBA00012756"/>
    </source>
</evidence>
<evidence type="ECO:0000256" key="7">
    <source>
        <dbReference type="SAM" id="SignalP"/>
    </source>
</evidence>
<accession>A0ABX7QP65</accession>
<dbReference type="Pfam" id="PF16353">
    <property type="entry name" value="LacZ_4"/>
    <property type="match status" value="1"/>
</dbReference>
<dbReference type="SUPFAM" id="SSF74650">
    <property type="entry name" value="Galactose mutarotase-like"/>
    <property type="match status" value="1"/>
</dbReference>
<evidence type="ECO:0000256" key="6">
    <source>
        <dbReference type="ARBA" id="ARBA00032230"/>
    </source>
</evidence>
<protein>
    <recommendedName>
        <fullName evidence="3">beta-galactosidase</fullName>
        <ecNumber evidence="3">3.2.1.23</ecNumber>
    </recommendedName>
    <alternativeName>
        <fullName evidence="6">Lactase</fullName>
    </alternativeName>
</protein>
<dbReference type="SUPFAM" id="SSF49785">
    <property type="entry name" value="Galactose-binding domain-like"/>
    <property type="match status" value="1"/>
</dbReference>
<dbReference type="SMART" id="SM01038">
    <property type="entry name" value="Bgal_small_N"/>
    <property type="match status" value="1"/>
</dbReference>
<keyword evidence="7" id="KW-0732">Signal</keyword>
<evidence type="ECO:0000313" key="9">
    <source>
        <dbReference type="EMBL" id="QSX32655.1"/>
    </source>
</evidence>
<feature type="chain" id="PRO_5046248177" description="beta-galactosidase" evidence="7">
    <location>
        <begin position="28"/>
        <end position="1065"/>
    </location>
</feature>
<dbReference type="InterPro" id="IPR004199">
    <property type="entry name" value="B-gal_small/dom_5"/>
</dbReference>
<sequence>MDRQQLNAAALSLAIGGTLLIAGIANAAEDWRNPEVFRINKEPARSFFYSFESQQDINTESPWNAANYQLLNGQWKFNWVDTPSKKPEGFFAPDFDDTRWDTIAVPANWELNGYGTPFYDSHACFNDDLSFMEGDKLNYSMSFIKGKTNYNPVGSYRQNFTIDDSWNGKQIFLHFGAVKSAFYVWINGKKVGYSQDSKTDAEFDITPYIKAGKNTLAMEVYRYSDGSYFECQDMWRMSGIERDVYVFATPKVAVRDFHAYTTLDDNYQNALLRFDADIDNRGEQNAKTVRLQAQITDAKGKAIFSKTLDVGALASKSATNVSFEAKITSPQLWSAESPTLYNLQLALTDDNGDTQYIRRHVGFRSTEYKDGNILVNGKPVLFKGVNRHEHDPKTGHVISRKSMLADIKLMKEFNINAVRMSHYPNDPYFYDLADQYGLYIMDEANTESHGLGAANQGDYDPNKHIVNKPEWQAAYLDRISNMYERSKNNPSVIMRSLGNESGDGKNIEVTYDWLKAQEPSPVISEQAQLRRHTDTYSQMYAPISDIIRYAETQHDERPVLLIEYEHAMGNSLGNFQDYWDAFEKYRALQGGFIWDWVDQTFEKTNQNGDFFWAYGGDMEPAGTPNSDSFCANGLVFGDRTPYPYLYEVKKVQQNIGFAFADDDFRSLKVSNKFFFRDLSAYTLSWQLLENGKIVQSDNSIDLKAKAGDAQFIKLPKLKMAAGNEYFVNVQVALKQDELLLTKGHIVAEEQLSLPFTTVAQQAANADTTSLAMQETATVLTLSSERFNLVLNRESGLLTQLSYNGKDLLKAPSHPSFWRAPVYNDLEVKSFESKMGVYQKLGRNTVLTSMAITRKSDAQVEIKLEHSLPAIESRYFTTFTVNGNGTIDVDIWFYAAPHKKFGELPRIGTLFALDTPFSNVSYYGRGPHENYVDRKSSAFVGLYNTTVDDMYVPYVTPSENGHRTDVRFVDFTDASGNGVRFSSAQKLGFNAEYYNTDDYDASKADHFARNLHPADLVKQDRIFVHIDHKMRGVGGTNSWGEAPLNKYILPWLDYHYGYRIEPVSAK</sequence>
<dbReference type="InterPro" id="IPR032312">
    <property type="entry name" value="LacZ_4"/>
</dbReference>
<comment type="catalytic activity">
    <reaction evidence="1">
        <text>Hydrolysis of terminal non-reducing beta-D-galactose residues in beta-D-galactosides.</text>
        <dbReference type="EC" id="3.2.1.23"/>
    </reaction>
</comment>
<proteinExistence type="inferred from homology"/>
<dbReference type="RefSeq" id="WP_207353896.1">
    <property type="nucleotide sequence ID" value="NZ_CP071503.1"/>
</dbReference>
<dbReference type="PRINTS" id="PR00132">
    <property type="entry name" value="GLHYDRLASE2"/>
</dbReference>
<dbReference type="InterPro" id="IPR011013">
    <property type="entry name" value="Gal_mutarotase_sf_dom"/>
</dbReference>
<evidence type="ECO:0000256" key="2">
    <source>
        <dbReference type="ARBA" id="ARBA00007401"/>
    </source>
</evidence>
<dbReference type="InterPro" id="IPR008979">
    <property type="entry name" value="Galactose-bd-like_sf"/>
</dbReference>
<feature type="domain" description="Beta galactosidase small chain/" evidence="8">
    <location>
        <begin position="780"/>
        <end position="1060"/>
    </location>
</feature>
<evidence type="ECO:0000313" key="10">
    <source>
        <dbReference type="Proteomes" id="UP000662770"/>
    </source>
</evidence>
<gene>
    <name evidence="9" type="ORF">JYB87_12955</name>
</gene>
<evidence type="ECO:0000256" key="5">
    <source>
        <dbReference type="ARBA" id="ARBA00023295"/>
    </source>
</evidence>
<dbReference type="EC" id="3.2.1.23" evidence="3"/>
<dbReference type="PANTHER" id="PTHR46323">
    <property type="entry name" value="BETA-GALACTOSIDASE"/>
    <property type="match status" value="1"/>
</dbReference>
<dbReference type="PANTHER" id="PTHR46323:SF2">
    <property type="entry name" value="BETA-GALACTOSIDASE"/>
    <property type="match status" value="1"/>
</dbReference>
<dbReference type="EMBL" id="CP071503">
    <property type="protein sequence ID" value="QSX32655.1"/>
    <property type="molecule type" value="Genomic_DNA"/>
</dbReference>
<dbReference type="InterPro" id="IPR017853">
    <property type="entry name" value="GH"/>
</dbReference>
<dbReference type="Pfam" id="PF02836">
    <property type="entry name" value="Glyco_hydro_2_C"/>
    <property type="match status" value="1"/>
</dbReference>
<comment type="similarity">
    <text evidence="2">Belongs to the glycosyl hydrolase 2 family.</text>
</comment>
<dbReference type="Gene3D" id="2.60.40.10">
    <property type="entry name" value="Immunoglobulins"/>
    <property type="match status" value="2"/>
</dbReference>
<dbReference type="InterPro" id="IPR013783">
    <property type="entry name" value="Ig-like_fold"/>
</dbReference>
<dbReference type="InterPro" id="IPR036156">
    <property type="entry name" value="Beta-gal/glucu_dom_sf"/>
</dbReference>
<keyword evidence="4" id="KW-0378">Hydrolase</keyword>